<evidence type="ECO:0000313" key="1">
    <source>
        <dbReference type="EMBL" id="MFD1717636.1"/>
    </source>
</evidence>
<dbReference type="Gene3D" id="3.20.20.70">
    <property type="entry name" value="Aldolase class I"/>
    <property type="match status" value="1"/>
</dbReference>
<evidence type="ECO:0000313" key="2">
    <source>
        <dbReference type="Proteomes" id="UP001597277"/>
    </source>
</evidence>
<organism evidence="1 2">
    <name type="scientific">Georgenia deserti</name>
    <dbReference type="NCBI Taxonomy" id="2093781"/>
    <lineage>
        <taxon>Bacteria</taxon>
        <taxon>Bacillati</taxon>
        <taxon>Actinomycetota</taxon>
        <taxon>Actinomycetes</taxon>
        <taxon>Micrococcales</taxon>
        <taxon>Bogoriellaceae</taxon>
        <taxon>Georgenia</taxon>
    </lineage>
</organism>
<dbReference type="SUPFAM" id="SSF51569">
    <property type="entry name" value="Aldolase"/>
    <property type="match status" value="1"/>
</dbReference>
<keyword evidence="2" id="KW-1185">Reference proteome</keyword>
<dbReference type="EMBL" id="JBHUEE010000003">
    <property type="protein sequence ID" value="MFD1717636.1"/>
    <property type="molecule type" value="Genomic_DNA"/>
</dbReference>
<sequence length="397" mass="41924">MVDVETRTLNAPGPWTKPDGPITSRVAFAAAHVIPLVGADNTPGSPAAVDWDATLAYRHRIWEHDLGVADAMDTAQRGMGLDWEATQELVRRSAAEAASVGARVACGAGTDQLDPGTVESGQAGLSTVVEAYREQVRVVQESGAQVIVMASRALAKVARSAEDYARVYDAVLAEADRPVILHWLGTMFDPALAGYWGSEDVETATRTFLDLIRAHQGRVDGVKVSLLDAQHEIGLRRALAALDGSPVRLYTGDDFNYPELITGDDQGHSDALLGIFSAIYPAASTALQAFDAAAAGDDDGAARGHAILASTEPLGRHIFAAPTYFYKTGVAFLSWLNGLQPGFQLVGGLHAGRSLPHLVELVRLADDCGMLLEPETAATRLEAFLTTSGVTANGVAA</sequence>
<dbReference type="RefSeq" id="WP_388005007.1">
    <property type="nucleotide sequence ID" value="NZ_JBHUEE010000003.1"/>
</dbReference>
<dbReference type="InterPro" id="IPR013785">
    <property type="entry name" value="Aldolase_TIM"/>
</dbReference>
<dbReference type="Proteomes" id="UP001597277">
    <property type="component" value="Unassembled WGS sequence"/>
</dbReference>
<name>A0ABW4L277_9MICO</name>
<gene>
    <name evidence="1" type="ORF">ACFSE6_07315</name>
</gene>
<proteinExistence type="predicted"/>
<dbReference type="Pfam" id="PF06187">
    <property type="entry name" value="DUF993"/>
    <property type="match status" value="1"/>
</dbReference>
<accession>A0ABW4L277</accession>
<comment type="caution">
    <text evidence="1">The sequence shown here is derived from an EMBL/GenBank/DDBJ whole genome shotgun (WGS) entry which is preliminary data.</text>
</comment>
<dbReference type="InterPro" id="IPR009334">
    <property type="entry name" value="DUF993"/>
</dbReference>
<protein>
    <submittedName>
        <fullName evidence="1">Dihydrodipicolinate synthase family protein</fullName>
    </submittedName>
</protein>
<reference evidence="2" key="1">
    <citation type="journal article" date="2019" name="Int. J. Syst. Evol. Microbiol.">
        <title>The Global Catalogue of Microorganisms (GCM) 10K type strain sequencing project: providing services to taxonomists for standard genome sequencing and annotation.</title>
        <authorList>
            <consortium name="The Broad Institute Genomics Platform"/>
            <consortium name="The Broad Institute Genome Sequencing Center for Infectious Disease"/>
            <person name="Wu L."/>
            <person name="Ma J."/>
        </authorList>
    </citation>
    <scope>NUCLEOTIDE SEQUENCE [LARGE SCALE GENOMIC DNA]</scope>
    <source>
        <strain evidence="2">JCM 17130</strain>
    </source>
</reference>